<comment type="similarity">
    <text evidence="2 11">Belongs to the transferase hexapeptide repeat family.</text>
</comment>
<dbReference type="PROSITE" id="PS00101">
    <property type="entry name" value="HEXAPEP_TRANSFERASES"/>
    <property type="match status" value="1"/>
</dbReference>
<evidence type="ECO:0000256" key="6">
    <source>
        <dbReference type="ARBA" id="ARBA00022679"/>
    </source>
</evidence>
<keyword evidence="8" id="KW-0198">Cysteine biosynthesis</keyword>
<dbReference type="GO" id="GO:0006535">
    <property type="term" value="P:cysteine biosynthetic process from serine"/>
    <property type="evidence" value="ECO:0007669"/>
    <property type="project" value="InterPro"/>
</dbReference>
<evidence type="ECO:0000256" key="8">
    <source>
        <dbReference type="ARBA" id="ARBA00023192"/>
    </source>
</evidence>
<keyword evidence="7" id="KW-0677">Repeat</keyword>
<dbReference type="NCBIfam" id="NF041874">
    <property type="entry name" value="EPS_EpsC"/>
    <property type="match status" value="1"/>
</dbReference>
<dbReference type="PANTHER" id="PTHR42811">
    <property type="entry name" value="SERINE ACETYLTRANSFERASE"/>
    <property type="match status" value="1"/>
</dbReference>
<keyword evidence="6 11" id="KW-0808">Transferase</keyword>
<evidence type="ECO:0000256" key="2">
    <source>
        <dbReference type="ARBA" id="ARBA00007274"/>
    </source>
</evidence>
<dbReference type="GO" id="GO:0005737">
    <property type="term" value="C:cytoplasm"/>
    <property type="evidence" value="ECO:0007669"/>
    <property type="project" value="InterPro"/>
</dbReference>
<dbReference type="UniPathway" id="UPA00136">
    <property type="reaction ID" value="UER00199"/>
</dbReference>
<dbReference type="RefSeq" id="WP_118991388.1">
    <property type="nucleotide sequence ID" value="NZ_CP023434.1"/>
</dbReference>
<dbReference type="InterPro" id="IPR005881">
    <property type="entry name" value="Ser_O-AcTrfase"/>
</dbReference>
<dbReference type="InterPro" id="IPR011004">
    <property type="entry name" value="Trimer_LpxA-like_sf"/>
</dbReference>
<evidence type="ECO:0000256" key="11">
    <source>
        <dbReference type="PIRNR" id="PIRNR000441"/>
    </source>
</evidence>
<dbReference type="Pfam" id="PF00132">
    <property type="entry name" value="Hexapep"/>
    <property type="match status" value="1"/>
</dbReference>
<dbReference type="Proteomes" id="UP000263232">
    <property type="component" value="Chromosome"/>
</dbReference>
<evidence type="ECO:0000256" key="9">
    <source>
        <dbReference type="ARBA" id="ARBA00023315"/>
    </source>
</evidence>
<comment type="catalytic activity">
    <reaction evidence="10 11">
        <text>L-serine + acetyl-CoA = O-acetyl-L-serine + CoA</text>
        <dbReference type="Rhea" id="RHEA:24560"/>
        <dbReference type="ChEBI" id="CHEBI:33384"/>
        <dbReference type="ChEBI" id="CHEBI:57287"/>
        <dbReference type="ChEBI" id="CHEBI:57288"/>
        <dbReference type="ChEBI" id="CHEBI:58340"/>
        <dbReference type="EC" id="2.3.1.30"/>
    </reaction>
</comment>
<proteinExistence type="inferred from homology"/>
<protein>
    <recommendedName>
        <fullName evidence="4 11">Serine acetyltransferase</fullName>
        <ecNumber evidence="3 11">2.3.1.30</ecNumber>
    </recommendedName>
</protein>
<dbReference type="InterPro" id="IPR053376">
    <property type="entry name" value="Serine_acetyltransferase"/>
</dbReference>
<evidence type="ECO:0000313" key="13">
    <source>
        <dbReference type="Proteomes" id="UP000263232"/>
    </source>
</evidence>
<dbReference type="InterPro" id="IPR018357">
    <property type="entry name" value="Hexapep_transf_CS"/>
</dbReference>
<dbReference type="InterPro" id="IPR042122">
    <property type="entry name" value="Ser_AcTrfase_N_sf"/>
</dbReference>
<evidence type="ECO:0000256" key="1">
    <source>
        <dbReference type="ARBA" id="ARBA00004876"/>
    </source>
</evidence>
<dbReference type="GO" id="GO:0009001">
    <property type="term" value="F:serine O-acetyltransferase activity"/>
    <property type="evidence" value="ECO:0007669"/>
    <property type="project" value="UniProtKB-EC"/>
</dbReference>
<comment type="pathway">
    <text evidence="1">Amino-acid biosynthesis; L-cysteine biosynthesis; L-cysteine from L-serine: step 1/2.</text>
</comment>
<dbReference type="OrthoDB" id="9801456at2"/>
<dbReference type="Gene3D" id="2.160.10.10">
    <property type="entry name" value="Hexapeptide repeat proteins"/>
    <property type="match status" value="1"/>
</dbReference>
<gene>
    <name evidence="12" type="ORF">CL176_11290</name>
</gene>
<evidence type="ECO:0000256" key="7">
    <source>
        <dbReference type="ARBA" id="ARBA00022737"/>
    </source>
</evidence>
<evidence type="ECO:0000256" key="5">
    <source>
        <dbReference type="ARBA" id="ARBA00022605"/>
    </source>
</evidence>
<dbReference type="EMBL" id="CP023434">
    <property type="protein sequence ID" value="AXY26532.1"/>
    <property type="molecule type" value="Genomic_DNA"/>
</dbReference>
<name>A0A347WN75_9LACT</name>
<dbReference type="Gene3D" id="1.10.3130.10">
    <property type="entry name" value="serine acetyltransferase, domain 1"/>
    <property type="match status" value="1"/>
</dbReference>
<evidence type="ECO:0000256" key="3">
    <source>
        <dbReference type="ARBA" id="ARBA00013266"/>
    </source>
</evidence>
<dbReference type="AlphaFoldDB" id="A0A347WN75"/>
<keyword evidence="5" id="KW-0028">Amino-acid biosynthesis</keyword>
<sequence>MKARNNKRYRLATYIYQEDAAAHSIEEAYRYYPGVTALVMHERAHMHYQRGNFLLARKISEQARFLTGIEIHPGAQIDEPIFIDHGTGLVIGETSIIGPRVKLFHGVTLGGTGKEKDVKRHPTVEHDVLIGTGATILGDVRIGHHSKIGAGALVLEDVPPYATAVGVPARIIQRDPPEGDVTKTSKE</sequence>
<evidence type="ECO:0000256" key="4">
    <source>
        <dbReference type="ARBA" id="ARBA00018522"/>
    </source>
</evidence>
<dbReference type="FunFam" id="2.160.10.10:FF:000007">
    <property type="entry name" value="Serine acetyltransferase"/>
    <property type="match status" value="1"/>
</dbReference>
<dbReference type="CDD" id="cd03354">
    <property type="entry name" value="LbH_SAT"/>
    <property type="match status" value="1"/>
</dbReference>
<organism evidence="12 13">
    <name type="scientific">Suicoccus acidiformans</name>
    <dbReference type="NCBI Taxonomy" id="2036206"/>
    <lineage>
        <taxon>Bacteria</taxon>
        <taxon>Bacillati</taxon>
        <taxon>Bacillota</taxon>
        <taxon>Bacilli</taxon>
        <taxon>Lactobacillales</taxon>
        <taxon>Aerococcaceae</taxon>
        <taxon>Suicoccus</taxon>
    </lineage>
</organism>
<dbReference type="InterPro" id="IPR001451">
    <property type="entry name" value="Hexapep"/>
</dbReference>
<dbReference type="SUPFAM" id="SSF51161">
    <property type="entry name" value="Trimeric LpxA-like enzymes"/>
    <property type="match status" value="1"/>
</dbReference>
<keyword evidence="9 11" id="KW-0012">Acyltransferase</keyword>
<dbReference type="KEGG" id="abae:CL176_11290"/>
<reference evidence="12 13" key="1">
    <citation type="submission" date="2017-09" db="EMBL/GenBank/DDBJ databases">
        <title>Complete genome sequence of Oxytococcus suis strain ZY16052.</title>
        <authorList>
            <person name="Li F."/>
        </authorList>
    </citation>
    <scope>NUCLEOTIDE SEQUENCE [LARGE SCALE GENOMIC DNA]</scope>
    <source>
        <strain evidence="12 13">ZY16052</strain>
    </source>
</reference>
<evidence type="ECO:0000313" key="12">
    <source>
        <dbReference type="EMBL" id="AXY26532.1"/>
    </source>
</evidence>
<dbReference type="PIRSF" id="PIRSF000441">
    <property type="entry name" value="CysE"/>
    <property type="match status" value="1"/>
</dbReference>
<evidence type="ECO:0000256" key="10">
    <source>
        <dbReference type="ARBA" id="ARBA00049486"/>
    </source>
</evidence>
<dbReference type="InterPro" id="IPR045304">
    <property type="entry name" value="LbH_SAT"/>
</dbReference>
<dbReference type="EC" id="2.3.1.30" evidence="3 11"/>
<keyword evidence="13" id="KW-1185">Reference proteome</keyword>
<accession>A0A347WN75</accession>